<comment type="caution">
    <text evidence="1">The sequence shown here is derived from an EMBL/GenBank/DDBJ whole genome shotgun (WGS) entry which is preliminary data.</text>
</comment>
<proteinExistence type="predicted"/>
<dbReference type="EMBL" id="LZME01000071">
    <property type="protein sequence ID" value="OBK85607.1"/>
    <property type="molecule type" value="Genomic_DNA"/>
</dbReference>
<gene>
    <name evidence="1" type="ORF">A5649_02380</name>
</gene>
<dbReference type="Proteomes" id="UP000093712">
    <property type="component" value="Unassembled WGS sequence"/>
</dbReference>
<reference evidence="1 2" key="1">
    <citation type="submission" date="2016-06" db="EMBL/GenBank/DDBJ databases">
        <authorList>
            <person name="Sutton G."/>
            <person name="Brinkac L."/>
            <person name="Sanka R."/>
            <person name="Adams M."/>
            <person name="Lau E."/>
            <person name="Garcia-Basteiro A."/>
            <person name="Lopez-Varela E."/>
            <person name="Palencia S."/>
        </authorList>
    </citation>
    <scope>NUCLEOTIDE SEQUENCE [LARGE SCALE GENOMIC DNA]</scope>
    <source>
        <strain evidence="1 2">1211594.5</strain>
    </source>
</reference>
<dbReference type="RefSeq" id="WP_065040410.1">
    <property type="nucleotide sequence ID" value="NZ_LZME01000071.1"/>
</dbReference>
<dbReference type="AlphaFoldDB" id="A0AA91IY69"/>
<protein>
    <recommendedName>
        <fullName evidence="3">Methyltransferase</fullName>
    </recommendedName>
</protein>
<sequence length="72" mass="7832">MAMNPVHRLLCPGAVFAGSDGVHSTMFRLVRLRDTSNPASPDALPDRLRSIGFRDVQVTTAGGQRRWLAVKG</sequence>
<evidence type="ECO:0000313" key="1">
    <source>
        <dbReference type="EMBL" id="OBK85607.1"/>
    </source>
</evidence>
<organism evidence="1 2">
    <name type="scientific">Mycolicibacter heraklionensis</name>
    <dbReference type="NCBI Taxonomy" id="512402"/>
    <lineage>
        <taxon>Bacteria</taxon>
        <taxon>Bacillati</taxon>
        <taxon>Actinomycetota</taxon>
        <taxon>Actinomycetes</taxon>
        <taxon>Mycobacteriales</taxon>
        <taxon>Mycobacteriaceae</taxon>
        <taxon>Mycolicibacter</taxon>
    </lineage>
</organism>
<accession>A0AA91IY69</accession>
<name>A0AA91IY69_9MYCO</name>
<evidence type="ECO:0008006" key="3">
    <source>
        <dbReference type="Google" id="ProtNLM"/>
    </source>
</evidence>
<evidence type="ECO:0000313" key="2">
    <source>
        <dbReference type="Proteomes" id="UP000093712"/>
    </source>
</evidence>